<evidence type="ECO:0000313" key="2">
    <source>
        <dbReference type="EMBL" id="CAD9652296.1"/>
    </source>
</evidence>
<dbReference type="PANTHER" id="PTHR36485:SF1">
    <property type="entry name" value="TRANSMEMBRANE PROTEIN"/>
    <property type="match status" value="1"/>
</dbReference>
<keyword evidence="1" id="KW-1133">Transmembrane helix</keyword>
<dbReference type="Pfam" id="PF15159">
    <property type="entry name" value="PIG-Y"/>
    <property type="match status" value="1"/>
</dbReference>
<dbReference type="EMBL" id="HBHD01001771">
    <property type="protein sequence ID" value="CAD9652296.1"/>
    <property type="molecule type" value="Transcribed_RNA"/>
</dbReference>
<evidence type="ECO:0000256" key="1">
    <source>
        <dbReference type="SAM" id="Phobius"/>
    </source>
</evidence>
<reference evidence="2" key="1">
    <citation type="submission" date="2021-01" db="EMBL/GenBank/DDBJ databases">
        <authorList>
            <person name="Corre E."/>
            <person name="Pelletier E."/>
            <person name="Niang G."/>
            <person name="Scheremetjew M."/>
            <person name="Finn R."/>
            <person name="Kale V."/>
            <person name="Holt S."/>
            <person name="Cochrane G."/>
            <person name="Meng A."/>
            <person name="Brown T."/>
            <person name="Cohen L."/>
        </authorList>
    </citation>
    <scope>NUCLEOTIDE SEQUENCE</scope>
    <source>
        <strain evidence="2">SAG 11-48b</strain>
    </source>
</reference>
<accession>A0A7S2QUV1</accession>
<protein>
    <recommendedName>
        <fullName evidence="3">Transmembrane protein</fullName>
    </recommendedName>
</protein>
<feature type="transmembrane region" description="Helical" evidence="1">
    <location>
        <begin position="92"/>
        <end position="116"/>
    </location>
</feature>
<feature type="transmembrane region" description="Helical" evidence="1">
    <location>
        <begin position="51"/>
        <end position="72"/>
    </location>
</feature>
<dbReference type="InterPro" id="IPR029164">
    <property type="entry name" value="PIG-Y"/>
</dbReference>
<sequence length="123" mass="14072">MVMPNETETQLADEWRTLEQSWRKVASTHNLQALLSDAAPNHTWSTWKRRIVGVMLLGTACVLLTAATWTLIVVKLMPHMGLPFLDKLYNDWYYCLLVPLTLPTTAVAVGLNWFCLKLFKHNS</sequence>
<gene>
    <name evidence="2" type="ORF">CCHL1392_LOCUS971</name>
</gene>
<dbReference type="AlphaFoldDB" id="A0A7S2QUV1"/>
<proteinExistence type="predicted"/>
<keyword evidence="1" id="KW-0472">Membrane</keyword>
<keyword evidence="1" id="KW-0812">Transmembrane</keyword>
<evidence type="ECO:0008006" key="3">
    <source>
        <dbReference type="Google" id="ProtNLM"/>
    </source>
</evidence>
<dbReference type="PANTHER" id="PTHR36485">
    <property type="entry name" value="OS01G0939000 PROTEIN"/>
    <property type="match status" value="1"/>
</dbReference>
<organism evidence="2">
    <name type="scientific">Chlamydomonas chlamydogama</name>
    <dbReference type="NCBI Taxonomy" id="225041"/>
    <lineage>
        <taxon>Eukaryota</taxon>
        <taxon>Viridiplantae</taxon>
        <taxon>Chlorophyta</taxon>
        <taxon>core chlorophytes</taxon>
        <taxon>Chlorophyceae</taxon>
        <taxon>CS clade</taxon>
        <taxon>Chlamydomonadales</taxon>
        <taxon>Chlamydomonadaceae</taxon>
        <taxon>Chlamydomonas</taxon>
    </lineage>
</organism>
<name>A0A7S2QUV1_9CHLO</name>